<proteinExistence type="predicted"/>
<reference evidence="4" key="1">
    <citation type="submission" date="2020-04" db="EMBL/GenBank/DDBJ databases">
        <authorList>
            <person name="Zhang T."/>
        </authorList>
    </citation>
    <scope>NUCLEOTIDE SEQUENCE</scope>
    <source>
        <strain evidence="4">HKST-UBA13</strain>
    </source>
</reference>
<dbReference type="GO" id="GO:0016887">
    <property type="term" value="F:ATP hydrolysis activity"/>
    <property type="evidence" value="ECO:0007669"/>
    <property type="project" value="InterPro"/>
</dbReference>
<dbReference type="Pfam" id="PF14528">
    <property type="entry name" value="LAGLIDADG_3"/>
    <property type="match status" value="1"/>
</dbReference>
<evidence type="ECO:0000313" key="5">
    <source>
        <dbReference type="Proteomes" id="UP000775877"/>
    </source>
</evidence>
<gene>
    <name evidence="4" type="ORF">KC678_05645</name>
</gene>
<dbReference type="SUPFAM" id="SSF51294">
    <property type="entry name" value="Hedgehog/intein (Hint) domain"/>
    <property type="match status" value="1"/>
</dbReference>
<evidence type="ECO:0000256" key="1">
    <source>
        <dbReference type="ARBA" id="ARBA00022813"/>
    </source>
</evidence>
<accession>A0A955L2J0</accession>
<dbReference type="PRINTS" id="PR00379">
    <property type="entry name" value="INTEIN"/>
</dbReference>
<dbReference type="PROSITE" id="PS50819">
    <property type="entry name" value="INTEIN_ENDONUCLEASE"/>
    <property type="match status" value="1"/>
</dbReference>
<protein>
    <submittedName>
        <fullName evidence="4">Phage terminase large subunit family protein</fullName>
    </submittedName>
</protein>
<dbReference type="NCBIfam" id="TIGR01445">
    <property type="entry name" value="intein_Nterm"/>
    <property type="match status" value="1"/>
</dbReference>
<dbReference type="InterPro" id="IPR003587">
    <property type="entry name" value="Hint_dom_N"/>
</dbReference>
<reference evidence="4" key="2">
    <citation type="journal article" date="2021" name="Microbiome">
        <title>Successional dynamics and alternative stable states in a saline activated sludge microbial community over 9 years.</title>
        <authorList>
            <person name="Wang Y."/>
            <person name="Ye J."/>
            <person name="Ju F."/>
            <person name="Liu L."/>
            <person name="Boyd J.A."/>
            <person name="Deng Y."/>
            <person name="Parks D.H."/>
            <person name="Jiang X."/>
            <person name="Yin X."/>
            <person name="Woodcroft B.J."/>
            <person name="Tyson G.W."/>
            <person name="Hugenholtz P."/>
            <person name="Polz M.F."/>
            <person name="Zhang T."/>
        </authorList>
    </citation>
    <scope>NUCLEOTIDE SEQUENCE</scope>
    <source>
        <strain evidence="4">HKST-UBA13</strain>
    </source>
</reference>
<dbReference type="Pfam" id="PF05876">
    <property type="entry name" value="GpA_ATPase"/>
    <property type="match status" value="1"/>
</dbReference>
<dbReference type="InterPro" id="IPR027434">
    <property type="entry name" value="Homing_endonucl"/>
</dbReference>
<dbReference type="Gene3D" id="3.10.28.10">
    <property type="entry name" value="Homing endonucleases"/>
    <property type="match status" value="1"/>
</dbReference>
<dbReference type="AlphaFoldDB" id="A0A955L2J0"/>
<dbReference type="InterPro" id="IPR027417">
    <property type="entry name" value="P-loop_NTPase"/>
</dbReference>
<dbReference type="Gene3D" id="3.40.50.300">
    <property type="entry name" value="P-loop containing nucleotide triphosphate hydrolases"/>
    <property type="match status" value="1"/>
</dbReference>
<keyword evidence="1" id="KW-0068">Autocatalytic cleavage</keyword>
<dbReference type="GO" id="GO:0016539">
    <property type="term" value="P:intein-mediated protein splicing"/>
    <property type="evidence" value="ECO:0007669"/>
    <property type="project" value="InterPro"/>
</dbReference>
<keyword evidence="2" id="KW-0651">Protein splicing</keyword>
<dbReference type="CDD" id="cd00081">
    <property type="entry name" value="Hint"/>
    <property type="match status" value="1"/>
</dbReference>
<dbReference type="SMART" id="SM00306">
    <property type="entry name" value="HintN"/>
    <property type="match status" value="1"/>
</dbReference>
<dbReference type="InterPro" id="IPR036844">
    <property type="entry name" value="Hint_dom_sf"/>
</dbReference>
<evidence type="ECO:0000313" key="4">
    <source>
        <dbReference type="EMBL" id="MCA9381725.1"/>
    </source>
</evidence>
<dbReference type="EMBL" id="JAGQLJ010000169">
    <property type="protein sequence ID" value="MCA9381725.1"/>
    <property type="molecule type" value="Genomic_DNA"/>
</dbReference>
<dbReference type="GO" id="GO:0004519">
    <property type="term" value="F:endonuclease activity"/>
    <property type="evidence" value="ECO:0007669"/>
    <property type="project" value="InterPro"/>
</dbReference>
<dbReference type="InterPro" id="IPR004042">
    <property type="entry name" value="Intein_endonuc_central"/>
</dbReference>
<dbReference type="InterPro" id="IPR006141">
    <property type="entry name" value="Intein_N"/>
</dbReference>
<organism evidence="4 5">
    <name type="scientific">Candidatus Dojkabacteria bacterium</name>
    <dbReference type="NCBI Taxonomy" id="2099670"/>
    <lineage>
        <taxon>Bacteria</taxon>
        <taxon>Candidatus Dojkabacteria</taxon>
    </lineage>
</organism>
<dbReference type="Pfam" id="PF14890">
    <property type="entry name" value="Intein_splicing"/>
    <property type="match status" value="1"/>
</dbReference>
<dbReference type="InterPro" id="IPR046453">
    <property type="entry name" value="GpA_ATPase"/>
</dbReference>
<sequence length="930" mass="105828">MLNVITSKTSSTQLSRSDLVQSILNLNGEPYSLKDYPHMVLPMNINPSEMVLHFSRQCVWEDQELNLSNGKPILTKDLKKGDWINSFDVNTLQTMPAKVADVWSNGIKPVYQVKTRTGREFNVTGNHPIWTAFGWKQTGELIVGDLIGLAKTNHRALTQTKIVEDWQYKIVAYLLAEGGISKGTLSFTTGNKKSADELNKALIEFNPIVKLNKVKTTKYQYYISGAGKGNKHPLKEWLQLIKILGESSTNKHHPEFIWELTKEQIQDYLRIWWDTDGYISIHKNGTYAPGIALISKQLVKGIQELLLKLGIHSTIRQDIPKIYKGTNKIVYILTIEGNESKQIFFNSIRSYKQPTSFYFKSCKSNNLVIDYNFVNKQLHLLSSFIKKPKILIKSKLNKTYNSISNMLSLCDKNELLELRKLIASDIIFDKVKSVKVIGEFETKAIEIEGTHTFQIDNILTSNTSKSVTLAARMVGDAISKGHLKQMYVSPTVDQTKLFSNDRIRPFIETSDFIKKYYLDSRLSQNVFTKEFKNFSKIYLRYALHDADKLRGFSIDKLMFDEVQDLRAGIIDVVEETMSRSHYQNTIYTGTPKRSKGTLANIWHRSTMNEYAIKCGACNHWNILDDKNIGKAGVICSKCGSDKMELERGQWVSSYSLSAQPKVVGFRICALHFAKAPWVIWDRDIIRKMEVRSQQLFFNETLALEYDGGTVPITKAELYAASDSSTRMTGVPTPLDTSYQSVGGIDYGPTNSEVSNTVMVIVQRRPGYYYVPYAKKFLGKEGEFSNIHDEVPKVLAKWKGLFLAADYGMGEASNAEIRKRIGQDKLIAFQHVNSQKERARWNGKLGAFTLNRTESITLIFNALKKGIIRFPSALDMDLFFEDILNIYAEYDEEVGTLRYVNSGPDDFFHALLYAIFASDMHEGQTMLFTSE</sequence>
<dbReference type="InterPro" id="IPR006142">
    <property type="entry name" value="INTEIN"/>
</dbReference>
<evidence type="ECO:0000256" key="2">
    <source>
        <dbReference type="ARBA" id="ARBA00023000"/>
    </source>
</evidence>
<feature type="domain" description="DOD-type homing endonuclease" evidence="3">
    <location>
        <begin position="170"/>
        <end position="311"/>
    </location>
</feature>
<name>A0A955L2J0_9BACT</name>
<evidence type="ECO:0000259" key="3">
    <source>
        <dbReference type="PROSITE" id="PS50819"/>
    </source>
</evidence>
<dbReference type="SUPFAM" id="SSF55608">
    <property type="entry name" value="Homing endonucleases"/>
    <property type="match status" value="1"/>
</dbReference>
<dbReference type="PROSITE" id="PS50817">
    <property type="entry name" value="INTEIN_N_TER"/>
    <property type="match status" value="1"/>
</dbReference>
<dbReference type="Proteomes" id="UP000775877">
    <property type="component" value="Unassembled WGS sequence"/>
</dbReference>
<dbReference type="InterPro" id="IPR004860">
    <property type="entry name" value="LAGLIDADG_dom"/>
</dbReference>
<comment type="caution">
    <text evidence="4">The sequence shown here is derived from an EMBL/GenBank/DDBJ whole genome shotgun (WGS) entry which is preliminary data.</text>
</comment>
<dbReference type="Gene3D" id="2.170.16.10">
    <property type="entry name" value="Hedgehog/Intein (Hint) domain"/>
    <property type="match status" value="2"/>
</dbReference>